<feature type="binding site" evidence="5">
    <location>
        <position position="346"/>
    </location>
    <ligand>
        <name>Ca(2+)</name>
        <dbReference type="ChEBI" id="CHEBI:29108"/>
    </ligand>
</feature>
<dbReference type="Gene3D" id="3.60.20.10">
    <property type="entry name" value="Glutamine Phosphoribosylpyrophosphate, subunit 1, domain 1"/>
    <property type="match status" value="1"/>
</dbReference>
<evidence type="ECO:0000256" key="3">
    <source>
        <dbReference type="ARBA" id="ARBA00023145"/>
    </source>
</evidence>
<dbReference type="CDD" id="cd03747">
    <property type="entry name" value="Ntn_PGA_like"/>
    <property type="match status" value="1"/>
</dbReference>
<evidence type="ECO:0000313" key="7">
    <source>
        <dbReference type="Proteomes" id="UP000317332"/>
    </source>
</evidence>
<dbReference type="Pfam" id="PF01804">
    <property type="entry name" value="Penicil_amidase"/>
    <property type="match status" value="1"/>
</dbReference>
<evidence type="ECO:0000256" key="5">
    <source>
        <dbReference type="PIRSR" id="PIRSR001227-2"/>
    </source>
</evidence>
<dbReference type="Gene3D" id="1.10.439.10">
    <property type="entry name" value="Penicillin Amidohydrolase, domain 1"/>
    <property type="match status" value="1"/>
</dbReference>
<comment type="similarity">
    <text evidence="1">Belongs to the peptidase S45 family.</text>
</comment>
<evidence type="ECO:0000256" key="2">
    <source>
        <dbReference type="ARBA" id="ARBA00022801"/>
    </source>
</evidence>
<dbReference type="InterPro" id="IPR014395">
    <property type="entry name" value="Pen/GL7ACA/AHL_acylase"/>
</dbReference>
<name>A0A506PJM3_9FLAO</name>
<dbReference type="OrthoDB" id="9759796at2"/>
<dbReference type="AlphaFoldDB" id="A0A506PJM3"/>
<dbReference type="RefSeq" id="WP_140989888.1">
    <property type="nucleotide sequence ID" value="NZ_VHIQ01000003.1"/>
</dbReference>
<sequence>MKLFKFLLSLIAVIAVFYALNNKFGDVPPLGHFLSPQTGFWQNEESDLPAETLSIEGLLDEVKVYYDDDLIPHVFAQNDADLYTAQGYITAQHRLWQMEFQTHAAAGRLSEIIGEKALNFDRTQRRKGMVYGAEQALAKMAQDPETMSLIDAYTNGVNNYINSLNPSKYPVEYKLLDYKPELWTPTKTALLLMYMTDMLAARDYDLEFTNTLRKFGKQNFDFLFPDFFDVNDPIIPKERDWSDINPVKVEVPFSELPKDAIANTFEKPDPNNGSNNWAVSAAKSVSGNPILANDPHLSLNIPSIWYVMQLATSERNTYGATLPGALGIVIGFNNDIAWGATNATRDVKDWYKITFKDSTRQSYLHDNQWKQVTYRTEIIKQRNADSYIDSVAYTHHGPVSYDSSFNTNNELVGYAMQWTAHIGGNNQRTLLELNKSKNYNDYKEAIKHFVAPAQNFAFVSREGDIALWIQGQFPNKWEGQGKFLMDGSNPEHDWQGFIPQEHNAHILNPERGFISSANQHPVDKSYPYYVFNDGYEAYRNRIINDFLRSKEKFDIEDFKNLQNNNFSLKASEALPTMLNYIDPNKLSAEQKRIFDEISNWNYLNNTNEVGTSIFETWFSKLYELMWDEFDSEAQALKKPFTYQTIYILNNYPDHEFMDIVDTPQKETAKELVHQSFIETVNTITDWQNKNGSYNWERYKATYVGHLLQGLPAFSRFNLPIGGNGDNVNATKKNHGPSWKMIVEMSNPPKAFGIYPGGQSGNPGSKYYDNLIDDWAAGNYRKIIFMQFPNEPEQPMNSQTLKPKN</sequence>
<keyword evidence="3" id="KW-0865">Zymogen</keyword>
<gene>
    <name evidence="6" type="ORF">FJ651_07485</name>
</gene>
<comment type="cofactor">
    <cofactor evidence="5">
        <name>Ca(2+)</name>
        <dbReference type="ChEBI" id="CHEBI:29108"/>
    </cofactor>
    <text evidence="5">Binds 1 Ca(2+) ion per dimer.</text>
</comment>
<dbReference type="EMBL" id="VHIQ01000003">
    <property type="protein sequence ID" value="TPV33991.1"/>
    <property type="molecule type" value="Genomic_DNA"/>
</dbReference>
<dbReference type="GO" id="GO:0046872">
    <property type="term" value="F:metal ion binding"/>
    <property type="evidence" value="ECO:0007669"/>
    <property type="project" value="UniProtKB-KW"/>
</dbReference>
<organism evidence="6 7">
    <name type="scientific">Paucihalobacter ruber</name>
    <dbReference type="NCBI Taxonomy" id="2567861"/>
    <lineage>
        <taxon>Bacteria</taxon>
        <taxon>Pseudomonadati</taxon>
        <taxon>Bacteroidota</taxon>
        <taxon>Flavobacteriia</taxon>
        <taxon>Flavobacteriales</taxon>
        <taxon>Flavobacteriaceae</taxon>
        <taxon>Paucihalobacter</taxon>
    </lineage>
</organism>
<evidence type="ECO:0000313" key="6">
    <source>
        <dbReference type="EMBL" id="TPV33991.1"/>
    </source>
</evidence>
<dbReference type="GO" id="GO:0016811">
    <property type="term" value="F:hydrolase activity, acting on carbon-nitrogen (but not peptide) bonds, in linear amides"/>
    <property type="evidence" value="ECO:0007669"/>
    <property type="project" value="InterPro"/>
</dbReference>
<dbReference type="InterPro" id="IPR002692">
    <property type="entry name" value="S45"/>
</dbReference>
<dbReference type="GO" id="GO:0017000">
    <property type="term" value="P:antibiotic biosynthetic process"/>
    <property type="evidence" value="ECO:0007669"/>
    <property type="project" value="InterPro"/>
</dbReference>
<accession>A0A506PJM3</accession>
<feature type="active site" description="Nucleophile" evidence="4">
    <location>
        <position position="274"/>
    </location>
</feature>
<dbReference type="InterPro" id="IPR043146">
    <property type="entry name" value="Penicillin_amidase_N_B-knob"/>
</dbReference>
<dbReference type="PIRSF" id="PIRSF001227">
    <property type="entry name" value="Pen_acylase"/>
    <property type="match status" value="1"/>
</dbReference>
<dbReference type="PANTHER" id="PTHR34218">
    <property type="entry name" value="PEPTIDASE S45 PENICILLIN AMIDASE"/>
    <property type="match status" value="1"/>
</dbReference>
<reference evidence="6 7" key="1">
    <citation type="submission" date="2019-06" db="EMBL/GenBank/DDBJ databases">
        <title>Flavobacteriaceae Paucihalobacterium erythroidium CWB-1, complete genome.</title>
        <authorList>
            <person name="Wu S."/>
        </authorList>
    </citation>
    <scope>NUCLEOTIDE SEQUENCE [LARGE SCALE GENOMIC DNA]</scope>
    <source>
        <strain evidence="6 7">CWB-1</strain>
    </source>
</reference>
<dbReference type="InterPro" id="IPR029055">
    <property type="entry name" value="Ntn_hydrolases_N"/>
</dbReference>
<dbReference type="Proteomes" id="UP000317332">
    <property type="component" value="Unassembled WGS sequence"/>
</dbReference>
<proteinExistence type="inferred from homology"/>
<dbReference type="Gene3D" id="1.10.1400.10">
    <property type="match status" value="1"/>
</dbReference>
<keyword evidence="5" id="KW-0479">Metal-binding</keyword>
<keyword evidence="5" id="KW-0106">Calcium</keyword>
<dbReference type="InterPro" id="IPR043147">
    <property type="entry name" value="Penicillin_amidase_A-knob"/>
</dbReference>
<dbReference type="InterPro" id="IPR023343">
    <property type="entry name" value="Penicillin_amidase_dom1"/>
</dbReference>
<feature type="binding site" evidence="5">
    <location>
        <position position="349"/>
    </location>
    <ligand>
        <name>Ca(2+)</name>
        <dbReference type="ChEBI" id="CHEBI:29108"/>
    </ligand>
</feature>
<protein>
    <submittedName>
        <fullName evidence="6">Penicillin acylase family protein</fullName>
    </submittedName>
</protein>
<dbReference type="Gene3D" id="2.30.120.10">
    <property type="match status" value="1"/>
</dbReference>
<comment type="caution">
    <text evidence="6">The sequence shown here is derived from an EMBL/GenBank/DDBJ whole genome shotgun (WGS) entry which is preliminary data.</text>
</comment>
<keyword evidence="7" id="KW-1185">Reference proteome</keyword>
<keyword evidence="2" id="KW-0378">Hydrolase</keyword>
<evidence type="ECO:0000256" key="4">
    <source>
        <dbReference type="PIRSR" id="PIRSR001227-1"/>
    </source>
</evidence>
<dbReference type="SUPFAM" id="SSF56235">
    <property type="entry name" value="N-terminal nucleophile aminohydrolases (Ntn hydrolases)"/>
    <property type="match status" value="1"/>
</dbReference>
<evidence type="ECO:0000256" key="1">
    <source>
        <dbReference type="ARBA" id="ARBA00006586"/>
    </source>
</evidence>
<dbReference type="PANTHER" id="PTHR34218:SF4">
    <property type="entry name" value="ACYL-HOMOSERINE LACTONE ACYLASE QUIP"/>
    <property type="match status" value="1"/>
</dbReference>